<evidence type="ECO:0000256" key="1">
    <source>
        <dbReference type="SAM" id="Coils"/>
    </source>
</evidence>
<gene>
    <name evidence="4" type="ORF">CLHOM_26590</name>
</gene>
<dbReference type="Pfam" id="PF12500">
    <property type="entry name" value="TRSP"/>
    <property type="match status" value="1"/>
</dbReference>
<feature type="domain" description="TRSP" evidence="2">
    <location>
        <begin position="316"/>
        <end position="437"/>
    </location>
</feature>
<dbReference type="Proteomes" id="UP000037043">
    <property type="component" value="Unassembled WGS sequence"/>
</dbReference>
<dbReference type="PIRSF" id="PIRSF020967">
    <property type="entry name" value="UCP020967"/>
    <property type="match status" value="1"/>
</dbReference>
<evidence type="ECO:0000259" key="2">
    <source>
        <dbReference type="Pfam" id="PF12500"/>
    </source>
</evidence>
<dbReference type="RefSeq" id="WP_052222143.1">
    <property type="nucleotide sequence ID" value="NZ_LHUR01000031.1"/>
</dbReference>
<evidence type="ECO:0000259" key="3">
    <source>
        <dbReference type="Pfam" id="PF15609"/>
    </source>
</evidence>
<dbReference type="EMBL" id="LHUR01000031">
    <property type="protein sequence ID" value="KOA18919.1"/>
    <property type="molecule type" value="Genomic_DNA"/>
</dbReference>
<dbReference type="Pfam" id="PF15609">
    <property type="entry name" value="PRTase_2"/>
    <property type="match status" value="1"/>
</dbReference>
<dbReference type="PATRIC" id="fig|1121318.3.peg.2672"/>
<feature type="coiled-coil region" evidence="1">
    <location>
        <begin position="221"/>
        <end position="248"/>
    </location>
</feature>
<dbReference type="AlphaFoldDB" id="A0A0L6Z7H8"/>
<dbReference type="InterPro" id="IPR022537">
    <property type="entry name" value="TRSP_dom"/>
</dbReference>
<organism evidence="4 5">
    <name type="scientific">Clostridium homopropionicum DSM 5847</name>
    <dbReference type="NCBI Taxonomy" id="1121318"/>
    <lineage>
        <taxon>Bacteria</taxon>
        <taxon>Bacillati</taxon>
        <taxon>Bacillota</taxon>
        <taxon>Clostridia</taxon>
        <taxon>Eubacteriales</taxon>
        <taxon>Clostridiaceae</taxon>
        <taxon>Clostridium</taxon>
    </lineage>
</organism>
<keyword evidence="4" id="KW-0808">Transferase</keyword>
<keyword evidence="1" id="KW-0175">Coiled coil</keyword>
<evidence type="ECO:0000313" key="5">
    <source>
        <dbReference type="Proteomes" id="UP000037043"/>
    </source>
</evidence>
<keyword evidence="5" id="KW-1185">Reference proteome</keyword>
<evidence type="ECO:0000313" key="4">
    <source>
        <dbReference type="EMBL" id="KOA18919.1"/>
    </source>
</evidence>
<dbReference type="InterPro" id="IPR000836">
    <property type="entry name" value="PRTase_dom"/>
</dbReference>
<comment type="caution">
    <text evidence="4">The sequence shown here is derived from an EMBL/GenBank/DDBJ whole genome shotgun (WGS) entry which is preliminary data.</text>
</comment>
<accession>A0A0L6Z7H8</accession>
<dbReference type="InterPro" id="IPR041688">
    <property type="entry name" value="PRTase_2"/>
</dbReference>
<protein>
    <submittedName>
        <fullName evidence="4">Phosphoribosyl transferase domain protein</fullName>
    </submittedName>
</protein>
<feature type="domain" description="Orotate phosphoribosyltransferase-like" evidence="3">
    <location>
        <begin position="29"/>
        <end position="255"/>
    </location>
</feature>
<sequence>MKKTLKILNQIAVDVEILDNPYNFQIKDLFLFAARNNKKRAFLFVSKLLGKHIPVDPKRALLTGKLLGFLINEKVENREENRGRGYKTELIAKALSEDKYIHKAFNYAEDNLMEMNIPTLFIGFAETATALGNSVFSQFKGDNIYYIHTTRDEIHEYTSVFNFEEEHSHATSHFCYPLKNDILSEYKRIVLVDDEITTGKTALNLIRAINNKFKNKEYVVVSILDWRRKEHVEEYKKLENELGVVIKEVSLLDGEAICDSPSIDGLEIFYENEKIKEEYKLRTLAKNHKFSFGKSRNLTRKLTTGESVTHKYIDLTGRFGITEKDLTEIDSYACDVVKQLGVLDKKLIVLGTEEFMYIPMLIASKIEGAKYQSTTRSPIYASSSEEYGVKHAARFKSPFDKGVTNYIYNVGSGMYNEVLFITEREIGEESKEELIKLFYSLGIFKINFIYF</sequence>
<dbReference type="SUPFAM" id="SSF53271">
    <property type="entry name" value="PRTase-like"/>
    <property type="match status" value="1"/>
</dbReference>
<dbReference type="GO" id="GO:0016740">
    <property type="term" value="F:transferase activity"/>
    <property type="evidence" value="ECO:0007669"/>
    <property type="project" value="UniProtKB-KW"/>
</dbReference>
<dbReference type="Gene3D" id="3.40.50.2020">
    <property type="match status" value="1"/>
</dbReference>
<dbReference type="InterPro" id="IPR029057">
    <property type="entry name" value="PRTase-like"/>
</dbReference>
<proteinExistence type="predicted"/>
<dbReference type="InterPro" id="IPR011214">
    <property type="entry name" value="UCP020967"/>
</dbReference>
<dbReference type="CDD" id="cd06223">
    <property type="entry name" value="PRTases_typeI"/>
    <property type="match status" value="1"/>
</dbReference>
<reference evidence="5" key="1">
    <citation type="submission" date="2015-08" db="EMBL/GenBank/DDBJ databases">
        <title>Genome sequence of the strict anaerobe Clostridium homopropionicum LuHBu1 (DSM 5847T).</title>
        <authorList>
            <person name="Poehlein A."/>
            <person name="Beck M."/>
            <person name="Schiel-Bengelsdorf B."/>
            <person name="Bengelsdorf F.R."/>
            <person name="Daniel R."/>
            <person name="Duerre P."/>
        </authorList>
    </citation>
    <scope>NUCLEOTIDE SEQUENCE [LARGE SCALE GENOMIC DNA]</scope>
    <source>
        <strain evidence="5">DSM 5847</strain>
    </source>
</reference>
<dbReference type="STRING" id="36844.SAMN04488501_10996"/>
<name>A0A0L6Z7H8_9CLOT</name>